<reference evidence="3" key="1">
    <citation type="journal article" date="2020" name="Nature">
        <title>Giant virus diversity and host interactions through global metagenomics.</title>
        <authorList>
            <person name="Schulz F."/>
            <person name="Roux S."/>
            <person name="Paez-Espino D."/>
            <person name="Jungbluth S."/>
            <person name="Walsh D.A."/>
            <person name="Denef V.J."/>
            <person name="McMahon K.D."/>
            <person name="Konstantinidis K.T."/>
            <person name="Eloe-Fadrosh E.A."/>
            <person name="Kyrpides N.C."/>
            <person name="Woyke T."/>
        </authorList>
    </citation>
    <scope>NUCLEOTIDE SEQUENCE</scope>
    <source>
        <strain evidence="3">GVMAG-S-ERX555997-44</strain>
    </source>
</reference>
<protein>
    <recommendedName>
        <fullName evidence="2">Thioredoxin domain-containing protein</fullName>
    </recommendedName>
</protein>
<keyword evidence="1" id="KW-0812">Transmembrane</keyword>
<proteinExistence type="predicted"/>
<name>A0A6C0F980_9ZZZZ</name>
<feature type="transmembrane region" description="Helical" evidence="1">
    <location>
        <begin position="20"/>
        <end position="37"/>
    </location>
</feature>
<sequence length="138" mass="15870">MKLPKPLKNVMKTFEKQSDMVKLGVVLLVLYGVYRFFQEMQWGIGSSSYLEGFTNKTFVFFRMDNCGHCVKMKPEWDKFTLSYGDGPVEIKEVEQAQMTDQQKDWVKGFPTLVLVENGKVLKTYEGERTAAGFAAFLK</sequence>
<dbReference type="AlphaFoldDB" id="A0A6C0F980"/>
<accession>A0A6C0F980</accession>
<keyword evidence="1" id="KW-0472">Membrane</keyword>
<dbReference type="InterPro" id="IPR013766">
    <property type="entry name" value="Thioredoxin_domain"/>
</dbReference>
<dbReference type="GO" id="GO:0006457">
    <property type="term" value="P:protein folding"/>
    <property type="evidence" value="ECO:0007669"/>
    <property type="project" value="TreeGrafter"/>
</dbReference>
<dbReference type="InterPro" id="IPR036249">
    <property type="entry name" value="Thioredoxin-like_sf"/>
</dbReference>
<dbReference type="GO" id="GO:0003756">
    <property type="term" value="F:protein disulfide isomerase activity"/>
    <property type="evidence" value="ECO:0007669"/>
    <property type="project" value="TreeGrafter"/>
</dbReference>
<feature type="domain" description="Thioredoxin" evidence="2">
    <location>
        <begin position="56"/>
        <end position="138"/>
    </location>
</feature>
<dbReference type="Pfam" id="PF00085">
    <property type="entry name" value="Thioredoxin"/>
    <property type="match status" value="1"/>
</dbReference>
<dbReference type="Gene3D" id="3.40.30.10">
    <property type="entry name" value="Glutaredoxin"/>
    <property type="match status" value="1"/>
</dbReference>
<dbReference type="EMBL" id="MN738796">
    <property type="protein sequence ID" value="QHT37401.1"/>
    <property type="molecule type" value="Genomic_DNA"/>
</dbReference>
<evidence type="ECO:0000313" key="3">
    <source>
        <dbReference type="EMBL" id="QHT37401.1"/>
    </source>
</evidence>
<keyword evidence="1" id="KW-1133">Transmembrane helix</keyword>
<evidence type="ECO:0000259" key="2">
    <source>
        <dbReference type="Pfam" id="PF00085"/>
    </source>
</evidence>
<dbReference type="GO" id="GO:0005783">
    <property type="term" value="C:endoplasmic reticulum"/>
    <property type="evidence" value="ECO:0007669"/>
    <property type="project" value="TreeGrafter"/>
</dbReference>
<dbReference type="PANTHER" id="PTHR45672">
    <property type="entry name" value="PROTEIN DISULFIDE-ISOMERASE C17H9.14C-RELATED"/>
    <property type="match status" value="1"/>
</dbReference>
<dbReference type="SUPFAM" id="SSF52833">
    <property type="entry name" value="Thioredoxin-like"/>
    <property type="match status" value="1"/>
</dbReference>
<dbReference type="InterPro" id="IPR051063">
    <property type="entry name" value="PDI"/>
</dbReference>
<evidence type="ECO:0000256" key="1">
    <source>
        <dbReference type="SAM" id="Phobius"/>
    </source>
</evidence>
<organism evidence="3">
    <name type="scientific">viral metagenome</name>
    <dbReference type="NCBI Taxonomy" id="1070528"/>
    <lineage>
        <taxon>unclassified sequences</taxon>
        <taxon>metagenomes</taxon>
        <taxon>organismal metagenomes</taxon>
    </lineage>
</organism>